<evidence type="ECO:0000259" key="4">
    <source>
        <dbReference type="Pfam" id="PF24903"/>
    </source>
</evidence>
<protein>
    <submittedName>
        <fullName evidence="5">Methionine sulfoxide reductase B1b</fullName>
    </submittedName>
</protein>
<dbReference type="InterPro" id="IPR052469">
    <property type="entry name" value="MEIOB"/>
</dbReference>
<reference evidence="5" key="2">
    <citation type="submission" date="2025-09" db="UniProtKB">
        <authorList>
            <consortium name="Ensembl"/>
        </authorList>
    </citation>
    <scope>IDENTIFICATION</scope>
</reference>
<dbReference type="FunFam" id="2.40.50.140:FF:000171">
    <property type="entry name" value="meiosis-specific with OB domain-containing protein isoform X1"/>
    <property type="match status" value="1"/>
</dbReference>
<sequence length="410" mass="45557">MKMMYDTIRSYVPISDLNINITHSKVVGVIIGKTDSRGFPDRKNAGSERFTFSFTVKDSPEHFINVSAWGNEAYIQGLSSRFQIGDCVVIENPLVVTKDYEKEERFCPSTPSTYRLLVTETHSSIRICSDLETEARILPLFHMPIKDSRDFYSLGDITANGQSLDGHIINILAAVQSIGEEKYFTKSDGRKGQRLEIKLFDDTGISFPFVWDKETIGLLQTLTQREMVLFIADARITFDSFRNCMIATATSKTIITLNPGSDVKLDSISDVLTVNQLKARSQEHADVFHCITYVFITNLELSSSISKVIRKRCAKCKFRINEESQKCSNDACPNQGQQLQAPEGFDLLVGISDHTGTLQSCNLAGTVAEKTLGCKVLPSTRSRSGMRASILSCALADPVEVKQNLASFVA</sequence>
<dbReference type="InterPro" id="IPR012340">
    <property type="entry name" value="NA-bd_OB-fold"/>
</dbReference>
<evidence type="ECO:0000256" key="3">
    <source>
        <dbReference type="ARBA" id="ARBA00038329"/>
    </source>
</evidence>
<dbReference type="GO" id="GO:0000712">
    <property type="term" value="P:resolution of meiotic recombination intermediates"/>
    <property type="evidence" value="ECO:0007669"/>
    <property type="project" value="TreeGrafter"/>
</dbReference>
<dbReference type="InterPro" id="IPR056880">
    <property type="entry name" value="OB_MEIOB_N"/>
</dbReference>
<dbReference type="FunCoup" id="A0A672PVZ4">
    <property type="interactions" value="1242"/>
</dbReference>
<organism evidence="5 6">
    <name type="scientific">Sinocyclocheilus grahami</name>
    <name type="common">Dianchi golden-line fish</name>
    <name type="synonym">Barbus grahami</name>
    <dbReference type="NCBI Taxonomy" id="75366"/>
    <lineage>
        <taxon>Eukaryota</taxon>
        <taxon>Metazoa</taxon>
        <taxon>Chordata</taxon>
        <taxon>Craniata</taxon>
        <taxon>Vertebrata</taxon>
        <taxon>Euteleostomi</taxon>
        <taxon>Actinopterygii</taxon>
        <taxon>Neopterygii</taxon>
        <taxon>Teleostei</taxon>
        <taxon>Ostariophysi</taxon>
        <taxon>Cypriniformes</taxon>
        <taxon>Cyprinidae</taxon>
        <taxon>Cyprininae</taxon>
        <taxon>Sinocyclocheilus</taxon>
    </lineage>
</organism>
<dbReference type="Ensembl" id="ENSSGRT00000072598.1">
    <property type="protein sequence ID" value="ENSSGRP00000068109.1"/>
    <property type="gene ID" value="ENSSGRG00000034940.1"/>
</dbReference>
<evidence type="ECO:0000313" key="6">
    <source>
        <dbReference type="Proteomes" id="UP000472262"/>
    </source>
</evidence>
<dbReference type="SUPFAM" id="SSF50249">
    <property type="entry name" value="Nucleic acid-binding proteins"/>
    <property type="match status" value="2"/>
</dbReference>
<comment type="similarity">
    <text evidence="3">Belongs to the MEIOB family.</text>
</comment>
<accession>A0A672PVZ4</accession>
<dbReference type="GO" id="GO:0003697">
    <property type="term" value="F:single-stranded DNA binding"/>
    <property type="evidence" value="ECO:0007669"/>
    <property type="project" value="TreeGrafter"/>
</dbReference>
<keyword evidence="6" id="KW-1185">Reference proteome</keyword>
<reference evidence="5" key="1">
    <citation type="submission" date="2025-08" db="UniProtKB">
        <authorList>
            <consortium name="Ensembl"/>
        </authorList>
    </citation>
    <scope>IDENTIFICATION</scope>
</reference>
<dbReference type="PANTHER" id="PTHR21166:SF2">
    <property type="entry name" value="CELL DIVISION CONTROL PROTEIN 24 OB DOMAIN-CONTAINING PROTEIN-RELATED"/>
    <property type="match status" value="1"/>
</dbReference>
<dbReference type="AlphaFoldDB" id="A0A672PVZ4"/>
<name>A0A672PVZ4_SINGR</name>
<dbReference type="Gene3D" id="2.40.50.140">
    <property type="entry name" value="Nucleic acid-binding proteins"/>
    <property type="match status" value="2"/>
</dbReference>
<evidence type="ECO:0000313" key="5">
    <source>
        <dbReference type="Ensembl" id="ENSSGRP00000068109.1"/>
    </source>
</evidence>
<keyword evidence="2" id="KW-0469">Meiosis</keyword>
<feature type="domain" description="MEIOB-like N-terminal" evidence="4">
    <location>
        <begin position="10"/>
        <end position="146"/>
    </location>
</feature>
<proteinExistence type="inferred from homology"/>
<dbReference type="PANTHER" id="PTHR21166">
    <property type="entry name" value="CELL DIVISION CONTROL PROTEIN 24 OB DOMAIN-CONTAINING PROTEIN-RELATED"/>
    <property type="match status" value="1"/>
</dbReference>
<dbReference type="InParanoid" id="A0A672PVZ4"/>
<dbReference type="GO" id="GO:0008310">
    <property type="term" value="F:single-stranded DNA 3'-5' DNA exonuclease activity"/>
    <property type="evidence" value="ECO:0007669"/>
    <property type="project" value="TreeGrafter"/>
</dbReference>
<evidence type="ECO:0000256" key="2">
    <source>
        <dbReference type="ARBA" id="ARBA00023254"/>
    </source>
</evidence>
<dbReference type="Pfam" id="PF24903">
    <property type="entry name" value="OB_MEIOB_N"/>
    <property type="match status" value="1"/>
</dbReference>
<dbReference type="FunFam" id="2.40.50.140:FF:000527">
    <property type="entry name" value="Methionine sulfoxide reductase B1b"/>
    <property type="match status" value="1"/>
</dbReference>
<dbReference type="Proteomes" id="UP000472262">
    <property type="component" value="Unassembled WGS sequence"/>
</dbReference>
<keyword evidence="1" id="KW-0238">DNA-binding</keyword>
<evidence type="ECO:0000256" key="1">
    <source>
        <dbReference type="ARBA" id="ARBA00023125"/>
    </source>
</evidence>
<dbReference type="OMA" id="IYLKFVV"/>